<protein>
    <submittedName>
        <fullName evidence="4">Uncharacterized protein</fullName>
    </submittedName>
</protein>
<evidence type="ECO:0000313" key="4">
    <source>
        <dbReference type="EMBL" id="ETN36736.1"/>
    </source>
</evidence>
<accession>W2RJT2</accession>
<dbReference type="EMBL" id="KB822725">
    <property type="protein sequence ID" value="ETN36736.1"/>
    <property type="molecule type" value="Genomic_DNA"/>
</dbReference>
<dbReference type="SMART" id="SM00717">
    <property type="entry name" value="SANT"/>
    <property type="match status" value="1"/>
</dbReference>
<evidence type="ECO:0000256" key="1">
    <source>
        <dbReference type="SAM" id="MobiDB-lite"/>
    </source>
</evidence>
<evidence type="ECO:0000259" key="2">
    <source>
        <dbReference type="PROSITE" id="PS50090"/>
    </source>
</evidence>
<dbReference type="VEuPathDB" id="FungiDB:HMPREF1541_09014"/>
<dbReference type="Pfam" id="PF00249">
    <property type="entry name" value="Myb_DNA-binding"/>
    <property type="match status" value="1"/>
</dbReference>
<dbReference type="AlphaFoldDB" id="W2RJT2"/>
<reference evidence="4 5" key="1">
    <citation type="submission" date="2013-03" db="EMBL/GenBank/DDBJ databases">
        <title>The Genome Sequence of Phialophora europaea CBS 101466.</title>
        <authorList>
            <consortium name="The Broad Institute Genomics Platform"/>
            <person name="Cuomo C."/>
            <person name="de Hoog S."/>
            <person name="Gorbushina A."/>
            <person name="Walker B."/>
            <person name="Young S.K."/>
            <person name="Zeng Q."/>
            <person name="Gargeya S."/>
            <person name="Fitzgerald M."/>
            <person name="Haas B."/>
            <person name="Abouelleil A."/>
            <person name="Allen A.W."/>
            <person name="Alvarado L."/>
            <person name="Arachchi H.M."/>
            <person name="Berlin A.M."/>
            <person name="Chapman S.B."/>
            <person name="Gainer-Dewar J."/>
            <person name="Goldberg J."/>
            <person name="Griggs A."/>
            <person name="Gujja S."/>
            <person name="Hansen M."/>
            <person name="Howarth C."/>
            <person name="Imamovic A."/>
            <person name="Ireland A."/>
            <person name="Larimer J."/>
            <person name="McCowan C."/>
            <person name="Murphy C."/>
            <person name="Pearson M."/>
            <person name="Poon T.W."/>
            <person name="Priest M."/>
            <person name="Roberts A."/>
            <person name="Saif S."/>
            <person name="Shea T."/>
            <person name="Sisk P."/>
            <person name="Sykes S."/>
            <person name="Wortman J."/>
            <person name="Nusbaum C."/>
            <person name="Birren B."/>
        </authorList>
    </citation>
    <scope>NUCLEOTIDE SEQUENCE [LARGE SCALE GENOMIC DNA]</scope>
    <source>
        <strain evidence="4 5">CBS 101466</strain>
    </source>
</reference>
<dbReference type="GeneID" id="19976353"/>
<dbReference type="Proteomes" id="UP000030752">
    <property type="component" value="Unassembled WGS sequence"/>
</dbReference>
<dbReference type="InterPro" id="IPR001005">
    <property type="entry name" value="SANT/Myb"/>
</dbReference>
<dbReference type="InterPro" id="IPR009057">
    <property type="entry name" value="Homeodomain-like_sf"/>
</dbReference>
<dbReference type="SUPFAM" id="SSF46689">
    <property type="entry name" value="Homeodomain-like"/>
    <property type="match status" value="1"/>
</dbReference>
<feature type="region of interest" description="Disordered" evidence="1">
    <location>
        <begin position="428"/>
        <end position="514"/>
    </location>
</feature>
<feature type="domain" description="Myb-like" evidence="2">
    <location>
        <begin position="509"/>
        <end position="558"/>
    </location>
</feature>
<dbReference type="InterPro" id="IPR017930">
    <property type="entry name" value="Myb_dom"/>
</dbReference>
<dbReference type="Gene3D" id="1.10.10.60">
    <property type="entry name" value="Homeodomain-like"/>
    <property type="match status" value="1"/>
</dbReference>
<gene>
    <name evidence="4" type="ORF">HMPREF1541_09014</name>
</gene>
<proteinExistence type="predicted"/>
<evidence type="ECO:0000313" key="5">
    <source>
        <dbReference type="Proteomes" id="UP000030752"/>
    </source>
</evidence>
<dbReference type="HOGENOM" id="CLU_483977_0_0_1"/>
<evidence type="ECO:0000259" key="3">
    <source>
        <dbReference type="PROSITE" id="PS51294"/>
    </source>
</evidence>
<dbReference type="RefSeq" id="XP_008721554.1">
    <property type="nucleotide sequence ID" value="XM_008723332.1"/>
</dbReference>
<dbReference type="PROSITE" id="PS50090">
    <property type="entry name" value="MYB_LIKE"/>
    <property type="match status" value="1"/>
</dbReference>
<dbReference type="CDD" id="cd00167">
    <property type="entry name" value="SANT"/>
    <property type="match status" value="1"/>
</dbReference>
<organism evidence="4 5">
    <name type="scientific">Cyphellophora europaea (strain CBS 101466)</name>
    <name type="common">Phialophora europaea</name>
    <dbReference type="NCBI Taxonomy" id="1220924"/>
    <lineage>
        <taxon>Eukaryota</taxon>
        <taxon>Fungi</taxon>
        <taxon>Dikarya</taxon>
        <taxon>Ascomycota</taxon>
        <taxon>Pezizomycotina</taxon>
        <taxon>Eurotiomycetes</taxon>
        <taxon>Chaetothyriomycetidae</taxon>
        <taxon>Chaetothyriales</taxon>
        <taxon>Cyphellophoraceae</taxon>
        <taxon>Cyphellophora</taxon>
    </lineage>
</organism>
<dbReference type="STRING" id="1220924.W2RJT2"/>
<name>W2RJT2_CYPE1</name>
<sequence>MNNICFYQGPPPVRSKKIMNQDDPVESVDTGLSSVDENLWLAQPQDKVPFSTTVQINYPDTVPFQGSPRPLDLKISTEESSSVNVAHTQALIHENVDDTDDNLPTPVKFCADAAPRDNACDPAVINEQLNTIYSKCGNFDCGGKGDGEDKDGGSLRYGSETTMRSLDCPALGHNSQEPILDINSSFEIPETQAETCVEKTGKTKTPAVDYGATQETIGSNEKNAHLHNCMGSARRWSFPGSVAPSVYCGNDSSCLEECRRIRAPDKPWLRPCKKVALQRSTTPTTESYYWEQKGSQKRPTETSVQTFDHKLITQVSSPCKCANEEQSPTHQTPSEAVPLPAALEPISVTDAMPASSPTSSFVSLHPLSPDDTSILTAVVHDATQLTNLSKSVTPWNLPPSLSSETFTIMNIRPLGDQTWLLMAKMSNGATNDATRSPPGRKCSWQRRSQLKRRRRPPPSESDAESEKHSADPTEHHNHPDRRKQARLQLTVSDDSHSETDDESVSSSPPIKMKRGGWTLSEDLRLTRLVEAGTPWSTILKKFPRRREGAVRSHWNSVLKPLAS</sequence>
<dbReference type="PROSITE" id="PS51294">
    <property type="entry name" value="HTH_MYB"/>
    <property type="match status" value="1"/>
</dbReference>
<feature type="domain" description="HTH myb-type" evidence="3">
    <location>
        <begin position="513"/>
        <end position="562"/>
    </location>
</feature>
<keyword evidence="5" id="KW-1185">Reference proteome</keyword>
<dbReference type="InParanoid" id="W2RJT2"/>
<feature type="compositionally biased region" description="Basic and acidic residues" evidence="1">
    <location>
        <begin position="464"/>
        <end position="477"/>
    </location>
</feature>